<evidence type="ECO:0000313" key="3">
    <source>
        <dbReference type="Proteomes" id="UP000029273"/>
    </source>
</evidence>
<dbReference type="InterPro" id="IPR039840">
    <property type="entry name" value="NAA80"/>
</dbReference>
<name>A0A1A6C2B5_9GAMM</name>
<comment type="caution">
    <text evidence="2">The sequence shown here is derived from an EMBL/GenBank/DDBJ whole genome shotgun (WGS) entry which is preliminary data.</text>
</comment>
<dbReference type="GO" id="GO:0008080">
    <property type="term" value="F:N-acetyltransferase activity"/>
    <property type="evidence" value="ECO:0007669"/>
    <property type="project" value="InterPro"/>
</dbReference>
<dbReference type="CDD" id="cd04301">
    <property type="entry name" value="NAT_SF"/>
    <property type="match status" value="1"/>
</dbReference>
<dbReference type="GO" id="GO:0005737">
    <property type="term" value="C:cytoplasm"/>
    <property type="evidence" value="ECO:0007669"/>
    <property type="project" value="TreeGrafter"/>
</dbReference>
<keyword evidence="3" id="KW-1185">Reference proteome</keyword>
<dbReference type="PANTHER" id="PTHR13538">
    <property type="entry name" value="N-ACETYLTRANSFERASE 6"/>
    <property type="match status" value="1"/>
</dbReference>
<dbReference type="SUPFAM" id="SSF55729">
    <property type="entry name" value="Acyl-CoA N-acyltransferases (Nat)"/>
    <property type="match status" value="1"/>
</dbReference>
<gene>
    <name evidence="2" type="ORF">Thpro_022939</name>
</gene>
<protein>
    <submittedName>
        <fullName evidence="2">GNAT family N-acetyltransferase</fullName>
    </submittedName>
</protein>
<organism evidence="2 3">
    <name type="scientific">Acidihalobacter prosperus</name>
    <dbReference type="NCBI Taxonomy" id="160660"/>
    <lineage>
        <taxon>Bacteria</taxon>
        <taxon>Pseudomonadati</taxon>
        <taxon>Pseudomonadota</taxon>
        <taxon>Gammaproteobacteria</taxon>
        <taxon>Chromatiales</taxon>
        <taxon>Ectothiorhodospiraceae</taxon>
        <taxon>Acidihalobacter</taxon>
    </lineage>
</organism>
<accession>A0A1A6C2B5</accession>
<dbReference type="OrthoDB" id="7678938at2"/>
<proteinExistence type="predicted"/>
<dbReference type="GO" id="GO:1905502">
    <property type="term" value="F:acetyl-CoA binding"/>
    <property type="evidence" value="ECO:0007669"/>
    <property type="project" value="TreeGrafter"/>
</dbReference>
<dbReference type="PROSITE" id="PS51186">
    <property type="entry name" value="GNAT"/>
    <property type="match status" value="1"/>
</dbReference>
<dbReference type="STRING" id="160660.BJI67_04705"/>
<feature type="domain" description="N-acetyltransferase" evidence="1">
    <location>
        <begin position="10"/>
        <end position="160"/>
    </location>
</feature>
<dbReference type="RefSeq" id="WP_052064477.1">
    <property type="nucleotide sequence ID" value="NZ_JQSG02000006.1"/>
</dbReference>
<dbReference type="EMBL" id="JQSG02000006">
    <property type="protein sequence ID" value="OBS08689.1"/>
    <property type="molecule type" value="Genomic_DNA"/>
</dbReference>
<evidence type="ECO:0000313" key="2">
    <source>
        <dbReference type="EMBL" id="OBS08689.1"/>
    </source>
</evidence>
<dbReference type="PANTHER" id="PTHR13538:SF4">
    <property type="entry name" value="N-ALPHA-ACETYLTRANSFERASE 80"/>
    <property type="match status" value="1"/>
</dbReference>
<dbReference type="AlphaFoldDB" id="A0A1A6C2B5"/>
<dbReference type="InterPro" id="IPR000182">
    <property type="entry name" value="GNAT_dom"/>
</dbReference>
<sequence length="161" mass="18203">MRATDSPLQIDYLADRPELLPELARLQHAEWGRFNSGRTLDERIANLQRCSLGRTVPTTVIATQGGILLGSAMLVDHDMSTRPDISPWLAGVLVKPEFRRRGIATRLIERIEREATSLGIPTLHLYTDTASAFYAKRGWIWVEDCAYRNVRVTIMRRTLAG</sequence>
<evidence type="ECO:0000259" key="1">
    <source>
        <dbReference type="PROSITE" id="PS51186"/>
    </source>
</evidence>
<dbReference type="InterPro" id="IPR016181">
    <property type="entry name" value="Acyl_CoA_acyltransferase"/>
</dbReference>
<reference evidence="2 3" key="1">
    <citation type="journal article" date="2014" name="Genome Announc.">
        <title>Draft Genome Sequence of the Iron-Oxidizing, Acidophilic, and Halotolerant 'Thiobacillus prosperus' Type Strain DSM 5130.</title>
        <authorList>
            <person name="Ossandon F.J."/>
            <person name="Cardenas J.P."/>
            <person name="Corbett M."/>
            <person name="Quatrini R."/>
            <person name="Holmes D.S."/>
            <person name="Watkin E."/>
        </authorList>
    </citation>
    <scope>NUCLEOTIDE SEQUENCE [LARGE SCALE GENOMIC DNA]</scope>
    <source>
        <strain evidence="2 3">DSM 5130</strain>
    </source>
</reference>
<dbReference type="Gene3D" id="3.40.630.30">
    <property type="match status" value="1"/>
</dbReference>
<dbReference type="Proteomes" id="UP000029273">
    <property type="component" value="Unassembled WGS sequence"/>
</dbReference>
<dbReference type="Pfam" id="PF00583">
    <property type="entry name" value="Acetyltransf_1"/>
    <property type="match status" value="1"/>
</dbReference>